<keyword evidence="2" id="KW-1185">Reference proteome</keyword>
<proteinExistence type="predicted"/>
<accession>A0AAD1ULC3</accession>
<gene>
    <name evidence="1" type="ORF">ECRASSUSDP1_LOCUS12834</name>
</gene>
<evidence type="ECO:0000313" key="1">
    <source>
        <dbReference type="EMBL" id="CAI2371511.1"/>
    </source>
</evidence>
<organism evidence="1 2">
    <name type="scientific">Euplotes crassus</name>
    <dbReference type="NCBI Taxonomy" id="5936"/>
    <lineage>
        <taxon>Eukaryota</taxon>
        <taxon>Sar</taxon>
        <taxon>Alveolata</taxon>
        <taxon>Ciliophora</taxon>
        <taxon>Intramacronucleata</taxon>
        <taxon>Spirotrichea</taxon>
        <taxon>Hypotrichia</taxon>
        <taxon>Euplotida</taxon>
        <taxon>Euplotidae</taxon>
        <taxon>Moneuplotes</taxon>
    </lineage>
</organism>
<evidence type="ECO:0000313" key="2">
    <source>
        <dbReference type="Proteomes" id="UP001295684"/>
    </source>
</evidence>
<dbReference type="AlphaFoldDB" id="A0AAD1ULC3"/>
<sequence length="121" mass="13819">MNKEIQLSANDKAYRSDKKISQRFLSSSQSERLRFLRWSGKSLWLRCKHAKLKLESPKCQLSTRDTSLTSAEKSPGDTELNLLQGKIFSCTKPSKEKCIDEFLQLNKIKEADFTGMLSASQ</sequence>
<name>A0AAD1ULC3_EUPCR</name>
<protein>
    <submittedName>
        <fullName evidence="1">Uncharacterized protein</fullName>
    </submittedName>
</protein>
<dbReference type="EMBL" id="CAMPGE010012751">
    <property type="protein sequence ID" value="CAI2371511.1"/>
    <property type="molecule type" value="Genomic_DNA"/>
</dbReference>
<dbReference type="Proteomes" id="UP001295684">
    <property type="component" value="Unassembled WGS sequence"/>
</dbReference>
<reference evidence="1" key="1">
    <citation type="submission" date="2023-07" db="EMBL/GenBank/DDBJ databases">
        <authorList>
            <consortium name="AG Swart"/>
            <person name="Singh M."/>
            <person name="Singh A."/>
            <person name="Seah K."/>
            <person name="Emmerich C."/>
        </authorList>
    </citation>
    <scope>NUCLEOTIDE SEQUENCE</scope>
    <source>
        <strain evidence="1">DP1</strain>
    </source>
</reference>
<comment type="caution">
    <text evidence="1">The sequence shown here is derived from an EMBL/GenBank/DDBJ whole genome shotgun (WGS) entry which is preliminary data.</text>
</comment>